<accession>A0A1M5KNV7</accession>
<keyword evidence="2" id="KW-1185">Reference proteome</keyword>
<organism evidence="1 2">
    <name type="scientific">Halobaculum gomorrense</name>
    <dbReference type="NCBI Taxonomy" id="43928"/>
    <lineage>
        <taxon>Archaea</taxon>
        <taxon>Methanobacteriati</taxon>
        <taxon>Methanobacteriota</taxon>
        <taxon>Stenosarchaea group</taxon>
        <taxon>Halobacteria</taxon>
        <taxon>Halobacteriales</taxon>
        <taxon>Haloferacaceae</taxon>
        <taxon>Halobaculum</taxon>
    </lineage>
</organism>
<gene>
    <name evidence="1" type="ORF">SAMN05443636_0577</name>
</gene>
<dbReference type="AlphaFoldDB" id="A0A1M5KNV7"/>
<name>A0A1M5KNV7_9EURY</name>
<dbReference type="Proteomes" id="UP000184357">
    <property type="component" value="Unassembled WGS sequence"/>
</dbReference>
<protein>
    <submittedName>
        <fullName evidence="1">Uncharacterized protein</fullName>
    </submittedName>
</protein>
<dbReference type="EMBL" id="FQWV01000001">
    <property type="protein sequence ID" value="SHG54209.1"/>
    <property type="molecule type" value="Genomic_DNA"/>
</dbReference>
<dbReference type="STRING" id="43928.SAMN05443636_0577"/>
<sequence length="48" mass="5186">MGVGVASRIKSLVGAGDDHDFEFAGREREFGANNQQCAECDGSDIRRI</sequence>
<proteinExistence type="predicted"/>
<evidence type="ECO:0000313" key="2">
    <source>
        <dbReference type="Proteomes" id="UP000184357"/>
    </source>
</evidence>
<reference evidence="1 2" key="1">
    <citation type="submission" date="2016-11" db="EMBL/GenBank/DDBJ databases">
        <authorList>
            <person name="Jaros S."/>
            <person name="Januszkiewicz K."/>
            <person name="Wedrychowicz H."/>
        </authorList>
    </citation>
    <scope>NUCLEOTIDE SEQUENCE [LARGE SCALE GENOMIC DNA]</scope>
    <source>
        <strain evidence="1 2">DSM 9297</strain>
    </source>
</reference>
<evidence type="ECO:0000313" key="1">
    <source>
        <dbReference type="EMBL" id="SHG54209.1"/>
    </source>
</evidence>